<comment type="caution">
    <text evidence="2">The sequence shown here is derived from an EMBL/GenBank/DDBJ whole genome shotgun (WGS) entry which is preliminary data.</text>
</comment>
<proteinExistence type="predicted"/>
<feature type="region of interest" description="Disordered" evidence="1">
    <location>
        <begin position="28"/>
        <end position="63"/>
    </location>
</feature>
<feature type="compositionally biased region" description="Basic and acidic residues" evidence="1">
    <location>
        <begin position="40"/>
        <end position="63"/>
    </location>
</feature>
<evidence type="ECO:0000313" key="2">
    <source>
        <dbReference type="EMBL" id="MPN17998.1"/>
    </source>
</evidence>
<name>A0A645FU47_9ZZZZ</name>
<reference evidence="2" key="1">
    <citation type="submission" date="2019-08" db="EMBL/GenBank/DDBJ databases">
        <authorList>
            <person name="Kucharzyk K."/>
            <person name="Murdoch R.W."/>
            <person name="Higgins S."/>
            <person name="Loffler F."/>
        </authorList>
    </citation>
    <scope>NUCLEOTIDE SEQUENCE</scope>
</reference>
<sequence>MDVVTHVFVESSSGGGQHLRQRPVEVDVEQSVMQPHRPLRRDGVDRPPARSRLDHDDGGRVRQ</sequence>
<organism evidence="2">
    <name type="scientific">bioreactor metagenome</name>
    <dbReference type="NCBI Taxonomy" id="1076179"/>
    <lineage>
        <taxon>unclassified sequences</taxon>
        <taxon>metagenomes</taxon>
        <taxon>ecological metagenomes</taxon>
    </lineage>
</organism>
<accession>A0A645FU47</accession>
<dbReference type="AlphaFoldDB" id="A0A645FU47"/>
<protein>
    <submittedName>
        <fullName evidence="2">Uncharacterized protein</fullName>
    </submittedName>
</protein>
<gene>
    <name evidence="2" type="ORF">SDC9_165356</name>
</gene>
<dbReference type="EMBL" id="VSSQ01065249">
    <property type="protein sequence ID" value="MPN17998.1"/>
    <property type="molecule type" value="Genomic_DNA"/>
</dbReference>
<evidence type="ECO:0000256" key="1">
    <source>
        <dbReference type="SAM" id="MobiDB-lite"/>
    </source>
</evidence>